<evidence type="ECO:0000313" key="1">
    <source>
        <dbReference type="EMBL" id="EYB97187.1"/>
    </source>
</evidence>
<keyword evidence="2" id="KW-1185">Reference proteome</keyword>
<accession>A0A016T3C2</accession>
<dbReference type="Proteomes" id="UP000024635">
    <property type="component" value="Unassembled WGS sequence"/>
</dbReference>
<proteinExistence type="predicted"/>
<dbReference type="AlphaFoldDB" id="A0A016T3C2"/>
<sequence>MEGPLDISSILFGQRNHTILQDLFHMKFDINFNSFLDKNQLSLAQIRYSTPHHHRFSEKFFFSTLTALGDTFDRSSRRFCAFRSEYLLVHGENSAELVTARKGHHLSAFFQSGGLHFVCEALFFGEFVGDNSRPSLISLRAIERLIL</sequence>
<dbReference type="EMBL" id="JARK01001478">
    <property type="protein sequence ID" value="EYB97187.1"/>
    <property type="molecule type" value="Genomic_DNA"/>
</dbReference>
<reference evidence="2" key="1">
    <citation type="journal article" date="2015" name="Nat. Genet.">
        <title>The genome and transcriptome of the zoonotic hookworm Ancylostoma ceylanicum identify infection-specific gene families.</title>
        <authorList>
            <person name="Schwarz E.M."/>
            <person name="Hu Y."/>
            <person name="Antoshechkin I."/>
            <person name="Miller M.M."/>
            <person name="Sternberg P.W."/>
            <person name="Aroian R.V."/>
        </authorList>
    </citation>
    <scope>NUCLEOTIDE SEQUENCE</scope>
    <source>
        <strain evidence="2">HY135</strain>
    </source>
</reference>
<comment type="caution">
    <text evidence="1">The sequence shown here is derived from an EMBL/GenBank/DDBJ whole genome shotgun (WGS) entry which is preliminary data.</text>
</comment>
<gene>
    <name evidence="1" type="primary">Acey_s0142.g2286</name>
    <name evidence="1" type="ORF">Y032_0142g2286</name>
</gene>
<name>A0A016T3C2_9BILA</name>
<protein>
    <submittedName>
        <fullName evidence="1">Uncharacterized protein</fullName>
    </submittedName>
</protein>
<organism evidence="1 2">
    <name type="scientific">Ancylostoma ceylanicum</name>
    <dbReference type="NCBI Taxonomy" id="53326"/>
    <lineage>
        <taxon>Eukaryota</taxon>
        <taxon>Metazoa</taxon>
        <taxon>Ecdysozoa</taxon>
        <taxon>Nematoda</taxon>
        <taxon>Chromadorea</taxon>
        <taxon>Rhabditida</taxon>
        <taxon>Rhabditina</taxon>
        <taxon>Rhabditomorpha</taxon>
        <taxon>Strongyloidea</taxon>
        <taxon>Ancylostomatidae</taxon>
        <taxon>Ancylostomatinae</taxon>
        <taxon>Ancylostoma</taxon>
    </lineage>
</organism>
<evidence type="ECO:0000313" key="2">
    <source>
        <dbReference type="Proteomes" id="UP000024635"/>
    </source>
</evidence>